<evidence type="ECO:0000313" key="13">
    <source>
        <dbReference type="Proteomes" id="UP000738402"/>
    </source>
</evidence>
<evidence type="ECO:0000256" key="2">
    <source>
        <dbReference type="ARBA" id="ARBA00022605"/>
    </source>
</evidence>
<dbReference type="Gene3D" id="3.40.1160.10">
    <property type="entry name" value="Acetylglutamate kinase-like"/>
    <property type="match status" value="1"/>
</dbReference>
<accession>A0AAN6D0N1</accession>
<dbReference type="InterPro" id="IPR036393">
    <property type="entry name" value="AceGlu_kinase-like_sf"/>
</dbReference>
<evidence type="ECO:0000259" key="9">
    <source>
        <dbReference type="SMART" id="SM00359"/>
    </source>
</evidence>
<feature type="domain" description="PUA" evidence="9">
    <location>
        <begin position="469"/>
        <end position="566"/>
    </location>
</feature>
<evidence type="ECO:0000313" key="12">
    <source>
        <dbReference type="Proteomes" id="UP000697297"/>
    </source>
</evidence>
<name>A0AAN6D0N1_9ASCO</name>
<dbReference type="GO" id="GO:0097602">
    <property type="term" value="F:cullin family protein binding"/>
    <property type="evidence" value="ECO:0007669"/>
    <property type="project" value="InterPro"/>
</dbReference>
<dbReference type="CDD" id="cd21157">
    <property type="entry name" value="PUA_G5K"/>
    <property type="match status" value="1"/>
</dbReference>
<reference evidence="10 12" key="1">
    <citation type="journal article" date="2021" name="G3 (Bethesda)">
        <title>Genomic diversity, chromosomal rearrangements, and interspecies hybridization in the ogataea polymorpha species complex.</title>
        <authorList>
            <person name="Hanson S.J."/>
            <person name="Cinneide E.O."/>
            <person name="Salzberg L.I."/>
            <person name="Wolfe K.H."/>
            <person name="McGowan J."/>
            <person name="Fitzpatrick D.A."/>
            <person name="Matlin K."/>
        </authorList>
    </citation>
    <scope>NUCLEOTIDE SEQUENCE</scope>
    <source>
        <strain evidence="11">81-436-3</strain>
        <strain evidence="10">83-405-1</strain>
    </source>
</reference>
<dbReference type="GO" id="GO:0031145">
    <property type="term" value="P:anaphase-promoting complex-dependent catabolic process"/>
    <property type="evidence" value="ECO:0007669"/>
    <property type="project" value="InterPro"/>
</dbReference>
<dbReference type="FunFam" id="3.40.1160.10:FF:000018">
    <property type="entry name" value="Glutamate 5-kinase"/>
    <property type="match status" value="1"/>
</dbReference>
<dbReference type="Pfam" id="PF01472">
    <property type="entry name" value="PUA"/>
    <property type="match status" value="1"/>
</dbReference>
<dbReference type="Pfam" id="PF12861">
    <property type="entry name" value="zf-ANAPC11"/>
    <property type="match status" value="1"/>
</dbReference>
<evidence type="ECO:0000256" key="3">
    <source>
        <dbReference type="ARBA" id="ARBA00022650"/>
    </source>
</evidence>
<dbReference type="InterPro" id="IPR005715">
    <property type="entry name" value="Glu_5kinase/COase_Synthase"/>
</dbReference>
<keyword evidence="5" id="KW-0547">Nucleotide-binding</keyword>
<dbReference type="GO" id="GO:0008270">
    <property type="term" value="F:zinc ion binding"/>
    <property type="evidence" value="ECO:0007669"/>
    <property type="project" value="InterPro"/>
</dbReference>
<feature type="region of interest" description="Disordered" evidence="8">
    <location>
        <begin position="92"/>
        <end position="135"/>
    </location>
</feature>
<dbReference type="FunFam" id="2.30.130.10:FF:000008">
    <property type="entry name" value="Glutamate 5-kinase"/>
    <property type="match status" value="1"/>
</dbReference>
<dbReference type="InterPro" id="IPR002478">
    <property type="entry name" value="PUA"/>
</dbReference>
<dbReference type="SUPFAM" id="SSF57850">
    <property type="entry name" value="RING/U-box"/>
    <property type="match status" value="1"/>
</dbReference>
<dbReference type="GO" id="GO:0005829">
    <property type="term" value="C:cytosol"/>
    <property type="evidence" value="ECO:0007669"/>
    <property type="project" value="TreeGrafter"/>
</dbReference>
<dbReference type="InterPro" id="IPR036974">
    <property type="entry name" value="PUA_sf"/>
</dbReference>
<evidence type="ECO:0000256" key="1">
    <source>
        <dbReference type="ARBA" id="ARBA00022490"/>
    </source>
</evidence>
<dbReference type="GO" id="GO:0005524">
    <property type="term" value="F:ATP binding"/>
    <property type="evidence" value="ECO:0007669"/>
    <property type="project" value="UniProtKB-KW"/>
</dbReference>
<dbReference type="PRINTS" id="PR00474">
    <property type="entry name" value="GLU5KINASE"/>
</dbReference>
<keyword evidence="1" id="KW-0963">Cytoplasm</keyword>
<keyword evidence="7" id="KW-0067">ATP-binding</keyword>
<protein>
    <recommendedName>
        <fullName evidence="9">PUA domain-containing protein</fullName>
    </recommendedName>
</protein>
<keyword evidence="12" id="KW-1185">Reference proteome</keyword>
<dbReference type="InterPro" id="IPR024991">
    <property type="entry name" value="RING-H2_APC11"/>
</dbReference>
<comment type="caution">
    <text evidence="10">The sequence shown here is derived from an EMBL/GenBank/DDBJ whole genome shotgun (WGS) entry which is preliminary data.</text>
</comment>
<dbReference type="EMBL" id="JAHLUN010000007">
    <property type="protein sequence ID" value="KAG7764824.1"/>
    <property type="molecule type" value="Genomic_DNA"/>
</dbReference>
<keyword evidence="6" id="KW-0418">Kinase</keyword>
<dbReference type="GO" id="GO:0004349">
    <property type="term" value="F:glutamate 5-kinase activity"/>
    <property type="evidence" value="ECO:0007669"/>
    <property type="project" value="InterPro"/>
</dbReference>
<dbReference type="SMART" id="SM00359">
    <property type="entry name" value="PUA"/>
    <property type="match status" value="1"/>
</dbReference>
<dbReference type="InterPro" id="IPR015947">
    <property type="entry name" value="PUA-like_sf"/>
</dbReference>
<dbReference type="Proteomes" id="UP000697297">
    <property type="component" value="Unassembled WGS sequence"/>
</dbReference>
<gene>
    <name evidence="10" type="ORF">KL933_005223</name>
    <name evidence="11" type="ORF">KL946_002691</name>
</gene>
<proteinExistence type="inferred from homology"/>
<dbReference type="PROSITE" id="PS00902">
    <property type="entry name" value="GLUTAMATE_5_KINASE"/>
    <property type="match status" value="1"/>
</dbReference>
<evidence type="ECO:0000256" key="8">
    <source>
        <dbReference type="SAM" id="MobiDB-lite"/>
    </source>
</evidence>
<dbReference type="SUPFAM" id="SSF53633">
    <property type="entry name" value="Carbamate kinase-like"/>
    <property type="match status" value="1"/>
</dbReference>
<evidence type="ECO:0000256" key="4">
    <source>
        <dbReference type="ARBA" id="ARBA00022679"/>
    </source>
</evidence>
<dbReference type="SUPFAM" id="SSF88697">
    <property type="entry name" value="PUA domain-like"/>
    <property type="match status" value="1"/>
</dbReference>
<dbReference type="PANTHER" id="PTHR43654:SF3">
    <property type="entry name" value="GLUTAMATE 5-KINASE"/>
    <property type="match status" value="1"/>
</dbReference>
<dbReference type="InterPro" id="IPR013083">
    <property type="entry name" value="Znf_RING/FYVE/PHD"/>
</dbReference>
<evidence type="ECO:0000256" key="5">
    <source>
        <dbReference type="ARBA" id="ARBA00022741"/>
    </source>
</evidence>
<dbReference type="GO" id="GO:0061630">
    <property type="term" value="F:ubiquitin protein ligase activity"/>
    <property type="evidence" value="ECO:0007669"/>
    <property type="project" value="InterPro"/>
</dbReference>
<dbReference type="GO" id="GO:0005680">
    <property type="term" value="C:anaphase-promoting complex"/>
    <property type="evidence" value="ECO:0007669"/>
    <property type="project" value="InterPro"/>
</dbReference>
<dbReference type="PROSITE" id="PS50890">
    <property type="entry name" value="PUA"/>
    <property type="match status" value="1"/>
</dbReference>
<dbReference type="NCBIfam" id="TIGR01027">
    <property type="entry name" value="proB"/>
    <property type="match status" value="1"/>
</dbReference>
<dbReference type="InterPro" id="IPR001057">
    <property type="entry name" value="Glu/AcGlu_kinase"/>
</dbReference>
<dbReference type="InterPro" id="IPR019797">
    <property type="entry name" value="Glutamate_5-kinase_CS"/>
</dbReference>
<dbReference type="Gene3D" id="3.30.40.10">
    <property type="entry name" value="Zinc/RING finger domain, C3HC4 (zinc finger)"/>
    <property type="match status" value="1"/>
</dbReference>
<keyword evidence="3" id="KW-0641">Proline biosynthesis</keyword>
<dbReference type="AlphaFoldDB" id="A0AAN6D0N1"/>
<dbReference type="Gene3D" id="2.30.130.10">
    <property type="entry name" value="PUA domain"/>
    <property type="match status" value="1"/>
</dbReference>
<dbReference type="GO" id="GO:1901607">
    <property type="term" value="P:alpha-amino acid biosynthetic process"/>
    <property type="evidence" value="ECO:0007669"/>
    <property type="project" value="UniProtKB-ARBA"/>
</dbReference>
<keyword evidence="4" id="KW-0808">Transferase</keyword>
<evidence type="ECO:0000256" key="7">
    <source>
        <dbReference type="ARBA" id="ARBA00022840"/>
    </source>
</evidence>
<dbReference type="Proteomes" id="UP000738402">
    <property type="component" value="Unassembled WGS sequence"/>
</dbReference>
<feature type="compositionally biased region" description="Basic residues" evidence="8">
    <location>
        <begin position="116"/>
        <end position="126"/>
    </location>
</feature>
<dbReference type="CDD" id="cd04242">
    <property type="entry name" value="AAK_G5K_ProB"/>
    <property type="match status" value="1"/>
</dbReference>
<evidence type="ECO:0000256" key="6">
    <source>
        <dbReference type="ARBA" id="ARBA00022777"/>
    </source>
</evidence>
<keyword evidence="2" id="KW-0028">Amino-acid biosynthesis</keyword>
<sequence>MQIKLNSCYAIYSWHWDIPEDEVCGICRVSFDGTCTTCKYPGDDCPLGKYKKSRISLTSSHWRMSTRFSHALHLEVARDRDRQRLVSNVPAAVHHGQGQGRQQGRQFAGSRPVGHSNKRRVSRRHAGNTDHRRNSLVHGCGVDFSKSLFSTMTDHKKFTIVVKVGSSSIVDEVTHEPRIANVSTIVETLVALRRQGHRIVLVSSGAIAIGLHRMGLDRKPKRLSAVQALAALGQGKLQALWDSMFSYRNQKTAQILLTRNDITDFSQFRNAENTLIELLDMGVVPIVNENDTVSTQEIKFGDNDTLSAITAGMCNADFLFLLTDVDCLYTENPRLNPNAKPVVLVKNMNSLEVNTKSSGSSIGTGGMETKLIAADLATNAGVTTVICNSQRPHDMIRIANYICETDAQLRESREVISAESHEQFQITNATEFSQLQHHKIPLHTRFIGQPRNAVKNKEFWLLHGLKPAGALIIDPGCYEAITRRNRAGLLPVGVIGVEGEFGQLECVDIRVGIRDSATGRWDRSKGAVSVGRGRCNYSSYEIDKIKGLHTHEIPSAIEYFDSEYVVHRHNLAFPLHKNSELEQLIQQSSI</sequence>
<dbReference type="HAMAP" id="MF_00456">
    <property type="entry name" value="ProB"/>
    <property type="match status" value="1"/>
</dbReference>
<dbReference type="Pfam" id="PF00696">
    <property type="entry name" value="AA_kinase"/>
    <property type="match status" value="1"/>
</dbReference>
<dbReference type="GO" id="GO:0003723">
    <property type="term" value="F:RNA binding"/>
    <property type="evidence" value="ECO:0007669"/>
    <property type="project" value="InterPro"/>
</dbReference>
<evidence type="ECO:0000313" key="11">
    <source>
        <dbReference type="EMBL" id="KAG7764824.1"/>
    </source>
</evidence>
<evidence type="ECO:0000313" key="10">
    <source>
        <dbReference type="EMBL" id="KAG7723901.1"/>
    </source>
</evidence>
<dbReference type="InterPro" id="IPR001048">
    <property type="entry name" value="Asp/Glu/Uridylate_kinase"/>
</dbReference>
<dbReference type="EMBL" id="JAHLUH010000021">
    <property type="protein sequence ID" value="KAG7723901.1"/>
    <property type="molecule type" value="Genomic_DNA"/>
</dbReference>
<dbReference type="PANTHER" id="PTHR43654">
    <property type="entry name" value="GLUTAMATE 5-KINASE"/>
    <property type="match status" value="1"/>
</dbReference>
<dbReference type="InterPro" id="IPR041739">
    <property type="entry name" value="G5K_ProB"/>
</dbReference>
<organism evidence="10 13">
    <name type="scientific">Ogataea haglerorum</name>
    <dbReference type="NCBI Taxonomy" id="1937702"/>
    <lineage>
        <taxon>Eukaryota</taxon>
        <taxon>Fungi</taxon>
        <taxon>Dikarya</taxon>
        <taxon>Ascomycota</taxon>
        <taxon>Saccharomycotina</taxon>
        <taxon>Pichiomycetes</taxon>
        <taxon>Pichiales</taxon>
        <taxon>Pichiaceae</taxon>
        <taxon>Ogataea</taxon>
    </lineage>
</organism>